<dbReference type="KEGG" id="vg:40088034"/>
<dbReference type="EMBL" id="MF403008">
    <property type="protein sequence ID" value="AUZ94843.1"/>
    <property type="molecule type" value="Genomic_DNA"/>
</dbReference>
<sequence length="429" mass="45474">MSNSTDLYTNSLQVTTIQSNGGLSVPLGSTAQRPTGLLRNGTIRFNSSIGKMETYINAEWVSVIDQDSGDDRYVTQENGYVTTNLDLRDNKIVNLNPPENPKDAVNLAYLLQKLADLEGNVDAGTLKGHPLSDFVLITRNVLAGEGMTGGGALASDVTLTLGTPSVITSTSTNSVTDETHTHSLTLTSQDIIDYLGYTPADKDLVPSPEEAVYNTRQILAGNGLVGGGNLAQDVTIHLGTPSDITFSSDNTSTVGTHSHKMVLTKQNIETIMGGDIVPVSRTISAGVGLEGGGDLTNNRQIAMKTPQSVSIHTPNAATGDGHTHNVSLSKADIESITGPLSIVNTSTNIQDMPIGSIYAGGMDDYFAVAYGTQMWIIPGGSLRRVHYQNEAHLYLPGVWVSRGVTSVTTVGTSPGQSTVYYYLLQKIAN</sequence>
<name>A0A2L0UZ85_9CAUD</name>
<protein>
    <recommendedName>
        <fullName evidence="3">Tail fiber protein</fullName>
    </recommendedName>
</protein>
<dbReference type="RefSeq" id="YP_009611696.1">
    <property type="nucleotide sequence ID" value="NC_042013.1"/>
</dbReference>
<dbReference type="Proteomes" id="UP000223025">
    <property type="component" value="Segment"/>
</dbReference>
<keyword evidence="2" id="KW-1185">Reference proteome</keyword>
<proteinExistence type="predicted"/>
<evidence type="ECO:0000313" key="1">
    <source>
        <dbReference type="EMBL" id="AUZ94843.1"/>
    </source>
</evidence>
<evidence type="ECO:0000313" key="2">
    <source>
        <dbReference type="Proteomes" id="UP000223025"/>
    </source>
</evidence>
<evidence type="ECO:0008006" key="3">
    <source>
        <dbReference type="Google" id="ProtNLM"/>
    </source>
</evidence>
<accession>A0A2L0UZ85</accession>
<dbReference type="GeneID" id="40088034"/>
<organism evidence="1 2">
    <name type="scientific">Agrobacterium phage Atu_ph07</name>
    <dbReference type="NCBI Taxonomy" id="2024264"/>
    <lineage>
        <taxon>Viruses</taxon>
        <taxon>Duplodnaviria</taxon>
        <taxon>Heunggongvirae</taxon>
        <taxon>Uroviricota</taxon>
        <taxon>Caudoviricetes</taxon>
        <taxon>Polybotosvirus</taxon>
        <taxon>Polybotosvirus Atuph07</taxon>
    </lineage>
</organism>
<reference evidence="1 2" key="1">
    <citation type="submission" date="2017-06" db="EMBL/GenBank/DDBJ databases">
        <authorList>
            <person name="Kim H.J."/>
            <person name="Triplett B.A."/>
        </authorList>
    </citation>
    <scope>NUCLEOTIDE SEQUENCE [LARGE SCALE GENOMIC DNA]</scope>
</reference>